<reference evidence="7 8" key="1">
    <citation type="submission" date="2019-02" db="EMBL/GenBank/DDBJ databases">
        <title>Arcanobacterium bovis sp. nov., isolated from the milk of a cow with mastitis.</title>
        <authorList>
            <person name="Sammra O."/>
            <person name="Foster G."/>
            <person name="Hassan A."/>
            <person name="Alssahen M."/>
            <person name="Laemmler C."/>
            <person name="Borowiak M."/>
            <person name="Malorny B."/>
            <person name="Abdulmawjood A."/>
        </authorList>
    </citation>
    <scope>NUCLEOTIDE SEQUENCE [LARGE SCALE GENOMIC DNA]</scope>
    <source>
        <strain evidence="7 8">C605018/01/1</strain>
    </source>
</reference>
<keyword evidence="2 5" id="KW-0812">Transmembrane</keyword>
<evidence type="ECO:0000256" key="5">
    <source>
        <dbReference type="SAM" id="Phobius"/>
    </source>
</evidence>
<evidence type="ECO:0000256" key="4">
    <source>
        <dbReference type="ARBA" id="ARBA00023136"/>
    </source>
</evidence>
<feature type="transmembrane region" description="Helical" evidence="5">
    <location>
        <begin position="73"/>
        <end position="92"/>
    </location>
</feature>
<dbReference type="InterPro" id="IPR010432">
    <property type="entry name" value="RDD"/>
</dbReference>
<dbReference type="RefSeq" id="WP_131278986.1">
    <property type="nucleotide sequence ID" value="NZ_JBHSLR010000009.1"/>
</dbReference>
<evidence type="ECO:0000256" key="2">
    <source>
        <dbReference type="ARBA" id="ARBA00022692"/>
    </source>
</evidence>
<dbReference type="PANTHER" id="PTHR38480:SF1">
    <property type="entry name" value="SLR0254 PROTEIN"/>
    <property type="match status" value="1"/>
</dbReference>
<feature type="transmembrane region" description="Helical" evidence="5">
    <location>
        <begin position="40"/>
        <end position="61"/>
    </location>
</feature>
<dbReference type="Pfam" id="PF06271">
    <property type="entry name" value="RDD"/>
    <property type="match status" value="1"/>
</dbReference>
<evidence type="ECO:0000256" key="1">
    <source>
        <dbReference type="ARBA" id="ARBA00004141"/>
    </source>
</evidence>
<feature type="transmembrane region" description="Helical" evidence="5">
    <location>
        <begin position="124"/>
        <end position="148"/>
    </location>
</feature>
<dbReference type="PANTHER" id="PTHR38480">
    <property type="entry name" value="SLR0254 PROTEIN"/>
    <property type="match status" value="1"/>
</dbReference>
<gene>
    <name evidence="7" type="ORF">EZJ44_00315</name>
</gene>
<sequence>MRRNNTSSELLKKQGYFGEEIITGEAVALEMPSTTVVTRLASAAIDALTYGVCMVYCIYVLSQWQLSLSFATSRTLVILTIASWTWIIPALLCGLTRGSSLGRLATRTRVVRTDGGSITLRQSFIRSALSVVECWICGYAIGSIVMLFNNRAQRLGDMAAGTYVVRWPKGRKTDHNLGVSPRLQAWAEVVQTREAPSGLILNISNHFRSIAKLDPRARAEQARVLAAATEKYVSPPPPWGTDPEEFIAAFVTVRHGVEYSRANATRNRRARLTDSLSRIPFSVQ</sequence>
<dbReference type="Proteomes" id="UP000293036">
    <property type="component" value="Unassembled WGS sequence"/>
</dbReference>
<comment type="subcellular location">
    <subcellularLocation>
        <location evidence="1">Membrane</location>
        <topology evidence="1">Multi-pass membrane protein</topology>
    </subcellularLocation>
</comment>
<accession>A0A4Q9V3E8</accession>
<keyword evidence="8" id="KW-1185">Reference proteome</keyword>
<evidence type="ECO:0000313" key="7">
    <source>
        <dbReference type="EMBL" id="TBW23623.1"/>
    </source>
</evidence>
<dbReference type="GO" id="GO:0016020">
    <property type="term" value="C:membrane"/>
    <property type="evidence" value="ECO:0007669"/>
    <property type="project" value="UniProtKB-SubCell"/>
</dbReference>
<dbReference type="EMBL" id="SJDT01000001">
    <property type="protein sequence ID" value="TBW23623.1"/>
    <property type="molecule type" value="Genomic_DNA"/>
</dbReference>
<dbReference type="AlphaFoldDB" id="A0A4Q9V3E8"/>
<proteinExistence type="predicted"/>
<evidence type="ECO:0000259" key="6">
    <source>
        <dbReference type="Pfam" id="PF06271"/>
    </source>
</evidence>
<feature type="domain" description="RDD" evidence="6">
    <location>
        <begin position="36"/>
        <end position="161"/>
    </location>
</feature>
<keyword evidence="3 5" id="KW-1133">Transmembrane helix</keyword>
<comment type="caution">
    <text evidence="7">The sequence shown here is derived from an EMBL/GenBank/DDBJ whole genome shotgun (WGS) entry which is preliminary data.</text>
</comment>
<evidence type="ECO:0000256" key="3">
    <source>
        <dbReference type="ARBA" id="ARBA00022989"/>
    </source>
</evidence>
<name>A0A4Q9V3E8_9ACTO</name>
<protein>
    <submittedName>
        <fullName evidence="7">RDD family protein</fullName>
    </submittedName>
</protein>
<organism evidence="7 8">
    <name type="scientific">Arcanobacterium bovis</name>
    <dbReference type="NCBI Taxonomy" id="2529275"/>
    <lineage>
        <taxon>Bacteria</taxon>
        <taxon>Bacillati</taxon>
        <taxon>Actinomycetota</taxon>
        <taxon>Actinomycetes</taxon>
        <taxon>Actinomycetales</taxon>
        <taxon>Actinomycetaceae</taxon>
        <taxon>Arcanobacterium</taxon>
    </lineage>
</organism>
<dbReference type="OrthoDB" id="9787732at2"/>
<evidence type="ECO:0000313" key="8">
    <source>
        <dbReference type="Proteomes" id="UP000293036"/>
    </source>
</evidence>
<keyword evidence="4 5" id="KW-0472">Membrane</keyword>